<gene>
    <name evidence="1" type="ORF">CIK00_19270</name>
</gene>
<evidence type="ECO:0000313" key="2">
    <source>
        <dbReference type="Proteomes" id="UP000234420"/>
    </source>
</evidence>
<evidence type="ECO:0000313" key="1">
    <source>
        <dbReference type="EMBL" id="PLC56249.1"/>
    </source>
</evidence>
<accession>A0A2N4UMK4</accession>
<comment type="caution">
    <text evidence="1">The sequence shown here is derived from an EMBL/GenBank/DDBJ whole genome shotgun (WGS) entry which is preliminary data.</text>
</comment>
<sequence length="142" mass="16830">MRINPRLFDEDTATQKEILEHFEYENELSRRHCSYVHFMSELFKSPDSYRSIDDPKYRQPTGNEIKEVFEHLASLHSKSVVCKMLGIKSKTNPTQTINRWISEESEIPYSAWRMLLILDGRVVQTNRLITADGDKPWTKFYE</sequence>
<proteinExistence type="predicted"/>
<dbReference type="Proteomes" id="UP000234420">
    <property type="component" value="Unassembled WGS sequence"/>
</dbReference>
<organism evidence="1 2">
    <name type="scientific">Photobacterium carnosum</name>
    <dbReference type="NCBI Taxonomy" id="2023717"/>
    <lineage>
        <taxon>Bacteria</taxon>
        <taxon>Pseudomonadati</taxon>
        <taxon>Pseudomonadota</taxon>
        <taxon>Gammaproteobacteria</taxon>
        <taxon>Vibrionales</taxon>
        <taxon>Vibrionaceae</taxon>
        <taxon>Photobacterium</taxon>
    </lineage>
</organism>
<keyword evidence="2" id="KW-1185">Reference proteome</keyword>
<protein>
    <submittedName>
        <fullName evidence="1">Uncharacterized protein</fullName>
    </submittedName>
</protein>
<dbReference type="OrthoDB" id="6263320at2"/>
<name>A0A2N4UMK4_9GAMM</name>
<dbReference type="EMBL" id="NPIB01000034">
    <property type="protein sequence ID" value="PLC56249.1"/>
    <property type="molecule type" value="Genomic_DNA"/>
</dbReference>
<dbReference type="RefSeq" id="WP_065208461.1">
    <property type="nucleotide sequence ID" value="NZ_JABJXE010000034.1"/>
</dbReference>
<dbReference type="AlphaFoldDB" id="A0A2N4UMK4"/>
<reference evidence="1 2" key="1">
    <citation type="journal article" date="2018" name="Syst. Appl. Microbiol.">
        <title>Photobacterium carnosum sp. nov., isolated from spoiled modified atmosphere packaged poultry meat.</title>
        <authorList>
            <person name="Hilgarth M."/>
            <person name="Fuertes S."/>
            <person name="Ehrmann M."/>
            <person name="Vogel R.F."/>
        </authorList>
    </citation>
    <scope>NUCLEOTIDE SEQUENCE [LARGE SCALE GENOMIC DNA]</scope>
    <source>
        <strain evidence="1 2">TMW 2.2021</strain>
    </source>
</reference>